<keyword evidence="1" id="KW-0479">Metal-binding</keyword>
<dbReference type="eggNOG" id="COG2608">
    <property type="taxonomic scope" value="Bacteria"/>
</dbReference>
<dbReference type="EMBL" id="ADNU01000032">
    <property type="protein sequence ID" value="EFG47599.1"/>
    <property type="molecule type" value="Genomic_DNA"/>
</dbReference>
<gene>
    <name evidence="3" type="primary">copZ</name>
    <name evidence="3" type="ORF">HMPREF0183_1098</name>
</gene>
<evidence type="ECO:0000259" key="2">
    <source>
        <dbReference type="PROSITE" id="PS50846"/>
    </source>
</evidence>
<dbReference type="CDD" id="cd00371">
    <property type="entry name" value="HMA"/>
    <property type="match status" value="1"/>
</dbReference>
<evidence type="ECO:0000313" key="3">
    <source>
        <dbReference type="EMBL" id="EFG47599.1"/>
    </source>
</evidence>
<proteinExistence type="predicted"/>
<dbReference type="InterPro" id="IPR001802">
    <property type="entry name" value="MerP/CopZ"/>
</dbReference>
<protein>
    <submittedName>
        <fullName evidence="3">Heavy metal-associated domain protein</fullName>
        <ecNumber evidence="3">3.6.1.-</ecNumber>
    </submittedName>
</protein>
<dbReference type="PROSITE" id="PS50846">
    <property type="entry name" value="HMA_2"/>
    <property type="match status" value="1"/>
</dbReference>
<dbReference type="InterPro" id="IPR006121">
    <property type="entry name" value="HMA_dom"/>
</dbReference>
<dbReference type="OrthoDB" id="8687281at2"/>
<reference evidence="3 4" key="1">
    <citation type="submission" date="2010-04" db="EMBL/GenBank/DDBJ databases">
        <authorList>
            <person name="Qin X."/>
            <person name="Bachman B."/>
            <person name="Battles P."/>
            <person name="Bell A."/>
            <person name="Bess C."/>
            <person name="Bickham C."/>
            <person name="Chaboub L."/>
            <person name="Chen D."/>
            <person name="Coyle M."/>
            <person name="Deiros D.R."/>
            <person name="Dinh H."/>
            <person name="Forbes L."/>
            <person name="Fowler G."/>
            <person name="Francisco L."/>
            <person name="Fu Q."/>
            <person name="Gubbala S."/>
            <person name="Hale W."/>
            <person name="Han Y."/>
            <person name="Hemphill L."/>
            <person name="Highlander S.K."/>
            <person name="Hirani K."/>
            <person name="Hogues M."/>
            <person name="Jackson L."/>
            <person name="Jakkamsetti A."/>
            <person name="Javaid M."/>
            <person name="Jiang H."/>
            <person name="Korchina V."/>
            <person name="Kovar C."/>
            <person name="Lara F."/>
            <person name="Lee S."/>
            <person name="Mata R."/>
            <person name="Mathew T."/>
            <person name="Moen C."/>
            <person name="Morales K."/>
            <person name="Munidasa M."/>
            <person name="Nazareth L."/>
            <person name="Ngo R."/>
            <person name="Nguyen L."/>
            <person name="Okwuonu G."/>
            <person name="Ongeri F."/>
            <person name="Patil S."/>
            <person name="Petrosino J."/>
            <person name="Pham C."/>
            <person name="Pham P."/>
            <person name="Pu L.-L."/>
            <person name="Puazo M."/>
            <person name="Raj R."/>
            <person name="Reid J."/>
            <person name="Rouhana J."/>
            <person name="Saada N."/>
            <person name="Shang Y."/>
            <person name="Simmons D."/>
            <person name="Thornton R."/>
            <person name="Warren J."/>
            <person name="Weissenberger G."/>
            <person name="Zhang J."/>
            <person name="Zhang L."/>
            <person name="Zhou C."/>
            <person name="Zhu D."/>
            <person name="Muzny D."/>
            <person name="Worley K."/>
            <person name="Gibbs R."/>
        </authorList>
    </citation>
    <scope>NUCLEOTIDE SEQUENCE [LARGE SCALE GENOMIC DNA]</scope>
    <source>
        <strain evidence="3 4">ATCC 49030</strain>
    </source>
</reference>
<dbReference type="NCBIfam" id="TIGR00003">
    <property type="entry name" value="copper ion binding protein"/>
    <property type="match status" value="1"/>
</dbReference>
<dbReference type="FunFam" id="3.30.70.100:FF:000001">
    <property type="entry name" value="ATPase copper transporting beta"/>
    <property type="match status" value="1"/>
</dbReference>
<evidence type="ECO:0000313" key="4">
    <source>
        <dbReference type="Proteomes" id="UP000005714"/>
    </source>
</evidence>
<name>D4YMD8_9MICO</name>
<sequence>MTTTTFRTEPFTCPSCVAKIETAVGRVDGVEKVDVKFNSSRVVVDHEEARASAASIRKIIDDLGYPVKSVS</sequence>
<accession>D4YMD8</accession>
<dbReference type="RefSeq" id="WP_005883615.1">
    <property type="nucleotide sequence ID" value="NZ_ADNU01000032.1"/>
</dbReference>
<evidence type="ECO:0000256" key="1">
    <source>
        <dbReference type="ARBA" id="ARBA00022723"/>
    </source>
</evidence>
<dbReference type="Gene3D" id="3.30.70.100">
    <property type="match status" value="1"/>
</dbReference>
<feature type="domain" description="HMA" evidence="2">
    <location>
        <begin position="2"/>
        <end position="68"/>
    </location>
</feature>
<comment type="caution">
    <text evidence="3">The sequence shown here is derived from an EMBL/GenBank/DDBJ whole genome shotgun (WGS) entry which is preliminary data.</text>
</comment>
<dbReference type="AlphaFoldDB" id="D4YMD8"/>
<dbReference type="STRING" id="585530.HMPREF0183_1098"/>
<keyword evidence="4" id="KW-1185">Reference proteome</keyword>
<dbReference type="SUPFAM" id="SSF55008">
    <property type="entry name" value="HMA, heavy metal-associated domain"/>
    <property type="match status" value="1"/>
</dbReference>
<dbReference type="GO" id="GO:0005507">
    <property type="term" value="F:copper ion binding"/>
    <property type="evidence" value="ECO:0007669"/>
    <property type="project" value="InterPro"/>
</dbReference>
<dbReference type="EC" id="3.6.1.-" evidence="3"/>
<dbReference type="InterPro" id="IPR006122">
    <property type="entry name" value="HMA_Cu_ion-bd"/>
</dbReference>
<dbReference type="GO" id="GO:0016787">
    <property type="term" value="F:hydrolase activity"/>
    <property type="evidence" value="ECO:0007669"/>
    <property type="project" value="UniProtKB-KW"/>
</dbReference>
<dbReference type="Pfam" id="PF00403">
    <property type="entry name" value="HMA"/>
    <property type="match status" value="1"/>
</dbReference>
<keyword evidence="3" id="KW-0378">Hydrolase</keyword>
<dbReference type="PRINTS" id="PR00946">
    <property type="entry name" value="HGSCAVENGER"/>
</dbReference>
<dbReference type="InterPro" id="IPR036163">
    <property type="entry name" value="HMA_dom_sf"/>
</dbReference>
<organism evidence="3 4">
    <name type="scientific">Brevibacterium mcbrellneri ATCC 49030</name>
    <dbReference type="NCBI Taxonomy" id="585530"/>
    <lineage>
        <taxon>Bacteria</taxon>
        <taxon>Bacillati</taxon>
        <taxon>Actinomycetota</taxon>
        <taxon>Actinomycetes</taxon>
        <taxon>Micrococcales</taxon>
        <taxon>Brevibacteriaceae</taxon>
        <taxon>Brevibacterium</taxon>
    </lineage>
</organism>
<dbReference type="Proteomes" id="UP000005714">
    <property type="component" value="Unassembled WGS sequence"/>
</dbReference>